<dbReference type="EMBL" id="BTGU01003149">
    <property type="protein sequence ID" value="GMN27569.1"/>
    <property type="molecule type" value="Genomic_DNA"/>
</dbReference>
<dbReference type="AlphaFoldDB" id="A0AA87Z1A0"/>
<reference evidence="3" key="1">
    <citation type="submission" date="2023-07" db="EMBL/GenBank/DDBJ databases">
        <title>draft genome sequence of fig (Ficus carica).</title>
        <authorList>
            <person name="Takahashi T."/>
            <person name="Nishimura K."/>
        </authorList>
    </citation>
    <scope>NUCLEOTIDE SEQUENCE</scope>
</reference>
<evidence type="ECO:0000313" key="4">
    <source>
        <dbReference type="EMBL" id="GMN27633.1"/>
    </source>
</evidence>
<evidence type="ECO:0000313" key="5">
    <source>
        <dbReference type="Proteomes" id="UP001187192"/>
    </source>
</evidence>
<evidence type="ECO:0000313" key="3">
    <source>
        <dbReference type="EMBL" id="GMN27607.1"/>
    </source>
</evidence>
<dbReference type="EMBL" id="BTGU01003150">
    <property type="protein sequence ID" value="GMN27593.1"/>
    <property type="molecule type" value="Genomic_DNA"/>
</dbReference>
<evidence type="ECO:0000313" key="1">
    <source>
        <dbReference type="EMBL" id="GMN27569.1"/>
    </source>
</evidence>
<dbReference type="EMBL" id="BTGU01003151">
    <property type="protein sequence ID" value="GMN27607.1"/>
    <property type="molecule type" value="Genomic_DNA"/>
</dbReference>
<accession>A0AA87Z1A0</accession>
<gene>
    <name evidence="1" type="ORF">TIFTF001_044138</name>
    <name evidence="2" type="ORF">TIFTF001_044139</name>
    <name evidence="3" type="ORF">TIFTF001_044142</name>
    <name evidence="4" type="ORF">TIFTF001_044143</name>
</gene>
<comment type="caution">
    <text evidence="3">The sequence shown here is derived from an EMBL/GenBank/DDBJ whole genome shotgun (WGS) entry which is preliminary data.</text>
</comment>
<protein>
    <submittedName>
        <fullName evidence="3">Uncharacterized protein</fullName>
    </submittedName>
</protein>
<keyword evidence="5" id="KW-1185">Reference proteome</keyword>
<evidence type="ECO:0000313" key="2">
    <source>
        <dbReference type="EMBL" id="GMN27593.1"/>
    </source>
</evidence>
<dbReference type="Proteomes" id="UP001187192">
    <property type="component" value="Unassembled WGS sequence"/>
</dbReference>
<name>A0AA87Z1A0_FICCA</name>
<proteinExistence type="predicted"/>
<sequence length="57" mass="6602">MARQRGRWWRIGFEGEIGGRSCGRDWRLEREGEAQERMKGGVAVEIGGEGKRGRRER</sequence>
<organism evidence="3 5">
    <name type="scientific">Ficus carica</name>
    <name type="common">Common fig</name>
    <dbReference type="NCBI Taxonomy" id="3494"/>
    <lineage>
        <taxon>Eukaryota</taxon>
        <taxon>Viridiplantae</taxon>
        <taxon>Streptophyta</taxon>
        <taxon>Embryophyta</taxon>
        <taxon>Tracheophyta</taxon>
        <taxon>Spermatophyta</taxon>
        <taxon>Magnoliopsida</taxon>
        <taxon>eudicotyledons</taxon>
        <taxon>Gunneridae</taxon>
        <taxon>Pentapetalae</taxon>
        <taxon>rosids</taxon>
        <taxon>fabids</taxon>
        <taxon>Rosales</taxon>
        <taxon>Moraceae</taxon>
        <taxon>Ficeae</taxon>
        <taxon>Ficus</taxon>
    </lineage>
</organism>
<dbReference type="EMBL" id="BTGU01003152">
    <property type="protein sequence ID" value="GMN27633.1"/>
    <property type="molecule type" value="Genomic_DNA"/>
</dbReference>